<evidence type="ECO:0000313" key="2">
    <source>
        <dbReference type="Proteomes" id="UP000199337"/>
    </source>
</evidence>
<dbReference type="AlphaFoldDB" id="A0A1I2NEH2"/>
<dbReference type="RefSeq" id="WP_274377499.1">
    <property type="nucleotide sequence ID" value="NZ_FOOX01000001.1"/>
</dbReference>
<evidence type="ECO:0000313" key="1">
    <source>
        <dbReference type="EMBL" id="SFF99761.1"/>
    </source>
</evidence>
<keyword evidence="2" id="KW-1185">Reference proteome</keyword>
<name>A0A1I2NEH2_9FIRM</name>
<dbReference type="EMBL" id="FOOX01000001">
    <property type="protein sequence ID" value="SFF99761.1"/>
    <property type="molecule type" value="Genomic_DNA"/>
</dbReference>
<proteinExistence type="predicted"/>
<gene>
    <name evidence="1" type="ORF">SAMN05660649_00406</name>
</gene>
<accession>A0A1I2NEH2</accession>
<protein>
    <submittedName>
        <fullName evidence="1">Uncharacterized protein</fullName>
    </submittedName>
</protein>
<reference evidence="2" key="1">
    <citation type="submission" date="2016-10" db="EMBL/GenBank/DDBJ databases">
        <authorList>
            <person name="Varghese N."/>
            <person name="Submissions S."/>
        </authorList>
    </citation>
    <scope>NUCLEOTIDE SEQUENCE [LARGE SCALE GENOMIC DNA]</scope>
    <source>
        <strain evidence="2">DSM 17038</strain>
    </source>
</reference>
<sequence>MAGKKQANNVANKRFSKPYKITPAEVYVNNDLNACEPKKK</sequence>
<dbReference type="Proteomes" id="UP000199337">
    <property type="component" value="Unassembled WGS sequence"/>
</dbReference>
<organism evidence="1 2">
    <name type="scientific">Desulfotruncus arcticus DSM 17038</name>
    <dbReference type="NCBI Taxonomy" id="1121424"/>
    <lineage>
        <taxon>Bacteria</taxon>
        <taxon>Bacillati</taxon>
        <taxon>Bacillota</taxon>
        <taxon>Clostridia</taxon>
        <taxon>Eubacteriales</taxon>
        <taxon>Desulfallaceae</taxon>
        <taxon>Desulfotruncus</taxon>
    </lineage>
</organism>